<dbReference type="InterPro" id="IPR013783">
    <property type="entry name" value="Ig-like_fold"/>
</dbReference>
<organism evidence="3 4">
    <name type="scientific">Elysia marginata</name>
    <dbReference type="NCBI Taxonomy" id="1093978"/>
    <lineage>
        <taxon>Eukaryota</taxon>
        <taxon>Metazoa</taxon>
        <taxon>Spiralia</taxon>
        <taxon>Lophotrochozoa</taxon>
        <taxon>Mollusca</taxon>
        <taxon>Gastropoda</taxon>
        <taxon>Heterobranchia</taxon>
        <taxon>Euthyneura</taxon>
        <taxon>Panpulmonata</taxon>
        <taxon>Sacoglossa</taxon>
        <taxon>Placobranchoidea</taxon>
        <taxon>Plakobranchidae</taxon>
        <taxon>Elysia</taxon>
    </lineage>
</organism>
<keyword evidence="4" id="KW-1185">Reference proteome</keyword>
<evidence type="ECO:0000313" key="3">
    <source>
        <dbReference type="EMBL" id="GFR83420.1"/>
    </source>
</evidence>
<dbReference type="PANTHER" id="PTHR11590:SF40">
    <property type="entry name" value="HEMOCYTE PROTEIN-GLUTAMINE GAMMA-GLUTAMYLTRANSFERASE-LIKE PROTEIN"/>
    <property type="match status" value="1"/>
</dbReference>
<proteinExistence type="inferred from homology"/>
<evidence type="ECO:0000256" key="1">
    <source>
        <dbReference type="ARBA" id="ARBA00005968"/>
    </source>
</evidence>
<dbReference type="SUPFAM" id="SSF54001">
    <property type="entry name" value="Cysteine proteinases"/>
    <property type="match status" value="1"/>
</dbReference>
<dbReference type="Gene3D" id="2.60.40.10">
    <property type="entry name" value="Immunoglobulins"/>
    <property type="match status" value="1"/>
</dbReference>
<dbReference type="InterPro" id="IPR001102">
    <property type="entry name" value="Transglutaminase_N"/>
</dbReference>
<dbReference type="Pfam" id="PF00868">
    <property type="entry name" value="Transglut_N"/>
    <property type="match status" value="1"/>
</dbReference>
<reference evidence="3 4" key="1">
    <citation type="journal article" date="2021" name="Elife">
        <title>Chloroplast acquisition without the gene transfer in kleptoplastic sea slugs, Plakobranchus ocellatus.</title>
        <authorList>
            <person name="Maeda T."/>
            <person name="Takahashi S."/>
            <person name="Yoshida T."/>
            <person name="Shimamura S."/>
            <person name="Takaki Y."/>
            <person name="Nagai Y."/>
            <person name="Toyoda A."/>
            <person name="Suzuki Y."/>
            <person name="Arimoto A."/>
            <person name="Ishii H."/>
            <person name="Satoh N."/>
            <person name="Nishiyama T."/>
            <person name="Hasebe M."/>
            <person name="Maruyama T."/>
            <person name="Minagawa J."/>
            <person name="Obokata J."/>
            <person name="Shigenobu S."/>
        </authorList>
    </citation>
    <scope>NUCLEOTIDE SEQUENCE [LARGE SCALE GENOMIC DNA]</scope>
</reference>
<protein>
    <submittedName>
        <fullName evidence="3">Protein-glutamine gamma-glutamyltransferase 4</fullName>
    </submittedName>
</protein>
<dbReference type="SUPFAM" id="SSF81296">
    <property type="entry name" value="E set domains"/>
    <property type="match status" value="1"/>
</dbReference>
<dbReference type="EMBL" id="BMAT01008376">
    <property type="protein sequence ID" value="GFR83420.1"/>
    <property type="molecule type" value="Genomic_DNA"/>
</dbReference>
<dbReference type="PANTHER" id="PTHR11590">
    <property type="entry name" value="PROTEIN-GLUTAMINE GAMMA-GLUTAMYLTRANSFERASE"/>
    <property type="match status" value="1"/>
</dbReference>
<comment type="caution">
    <text evidence="3">The sequence shown here is derived from an EMBL/GenBank/DDBJ whole genome shotgun (WGS) entry which is preliminary data.</text>
</comment>
<dbReference type="InterPro" id="IPR014756">
    <property type="entry name" value="Ig_E-set"/>
</dbReference>
<dbReference type="Proteomes" id="UP000762676">
    <property type="component" value="Unassembled WGS sequence"/>
</dbReference>
<dbReference type="InterPro" id="IPR036985">
    <property type="entry name" value="Transglutaminase-like_sf"/>
</dbReference>
<gene>
    <name evidence="3" type="ORF">ElyMa_004123600</name>
</gene>
<sequence length="286" mass="32098">MCNKFYCVFCFRSRTRRTAQLGGDHGGRSNVVSDEELRKRTPLLKPLQVEHSKAVGVTGVDFNKVKNGYDHCTAEYEIQDLVVRRGQAFTIIINTDRAVDASCDVVVLQFAFGSRPQGNKGTLLRLNLDLSGAERSPVAGSWGAQVGQKDNSRVEVKVTPPPTALVGKYNVFVETALKGEAESKRRFEMEDEILYVIFNPWCQEDVVYMANPEERFEYVQNDRGRIWIGSAYNHCGRPWNFGQFENPVLDAALHLMDLAETMDSARKSPVAFIRAISALVSTVLDR</sequence>
<evidence type="ECO:0000313" key="4">
    <source>
        <dbReference type="Proteomes" id="UP000762676"/>
    </source>
</evidence>
<dbReference type="InterPro" id="IPR050779">
    <property type="entry name" value="Transglutaminase"/>
</dbReference>
<dbReference type="InterPro" id="IPR038765">
    <property type="entry name" value="Papain-like_cys_pep_sf"/>
</dbReference>
<name>A0AAV4GGA5_9GAST</name>
<accession>A0AAV4GGA5</accession>
<comment type="similarity">
    <text evidence="1">Belongs to the transglutaminase superfamily. Transglutaminase family.</text>
</comment>
<dbReference type="AlphaFoldDB" id="A0AAV4GGA5"/>
<dbReference type="GO" id="GO:0003810">
    <property type="term" value="F:protein-glutamine gamma-glutamyltransferase activity"/>
    <property type="evidence" value="ECO:0007669"/>
    <property type="project" value="TreeGrafter"/>
</dbReference>
<feature type="domain" description="Transglutaminase N-terminal" evidence="2">
    <location>
        <begin position="60"/>
        <end position="175"/>
    </location>
</feature>
<evidence type="ECO:0000259" key="2">
    <source>
        <dbReference type="Pfam" id="PF00868"/>
    </source>
</evidence>
<dbReference type="Gene3D" id="3.90.260.10">
    <property type="entry name" value="Transglutaminase-like"/>
    <property type="match status" value="1"/>
</dbReference>